<dbReference type="InterPro" id="IPR022346">
    <property type="entry name" value="T2SS_GspH"/>
</dbReference>
<evidence type="ECO:0000256" key="8">
    <source>
        <dbReference type="ARBA" id="ARBA00023136"/>
    </source>
</evidence>
<organism evidence="14 15">
    <name type="scientific">Alkanindiges illinoisensis</name>
    <dbReference type="NCBI Taxonomy" id="197183"/>
    <lineage>
        <taxon>Bacteria</taxon>
        <taxon>Pseudomonadati</taxon>
        <taxon>Pseudomonadota</taxon>
        <taxon>Gammaproteobacteria</taxon>
        <taxon>Moraxellales</taxon>
        <taxon>Moraxellaceae</taxon>
        <taxon>Alkanindiges</taxon>
    </lineage>
</organism>
<dbReference type="InterPro" id="IPR012902">
    <property type="entry name" value="N_methyl_site"/>
</dbReference>
<evidence type="ECO:0000313" key="14">
    <source>
        <dbReference type="EMBL" id="TEU30305.1"/>
    </source>
</evidence>
<proteinExistence type="inferred from homology"/>
<evidence type="ECO:0000256" key="6">
    <source>
        <dbReference type="ARBA" id="ARBA00022692"/>
    </source>
</evidence>
<dbReference type="RefSeq" id="WP_134243485.1">
    <property type="nucleotide sequence ID" value="NZ_SNTY01000010.1"/>
</dbReference>
<dbReference type="GO" id="GO:0005886">
    <property type="term" value="C:plasma membrane"/>
    <property type="evidence" value="ECO:0007669"/>
    <property type="project" value="UniProtKB-SubCell"/>
</dbReference>
<dbReference type="NCBIfam" id="TIGR02532">
    <property type="entry name" value="IV_pilin_GFxxxE"/>
    <property type="match status" value="1"/>
</dbReference>
<evidence type="ECO:0000256" key="1">
    <source>
        <dbReference type="ARBA" id="ARBA00004377"/>
    </source>
</evidence>
<protein>
    <recommendedName>
        <fullName evidence="2">Type II secretion system protein H</fullName>
    </recommendedName>
    <alternativeName>
        <fullName evidence="10">General secretion pathway protein H</fullName>
    </alternativeName>
</protein>
<dbReference type="STRING" id="1120977.GCA_000619845_02757"/>
<evidence type="ECO:0000256" key="7">
    <source>
        <dbReference type="ARBA" id="ARBA00022989"/>
    </source>
</evidence>
<dbReference type="SUPFAM" id="SSF54523">
    <property type="entry name" value="Pili subunits"/>
    <property type="match status" value="1"/>
</dbReference>
<keyword evidence="8 12" id="KW-0472">Membrane</keyword>
<feature type="transmembrane region" description="Helical" evidence="12">
    <location>
        <begin position="12"/>
        <end position="33"/>
    </location>
</feature>
<keyword evidence="6 12" id="KW-0812">Transmembrane</keyword>
<dbReference type="Proteomes" id="UP000297834">
    <property type="component" value="Unassembled WGS sequence"/>
</dbReference>
<reference evidence="14 15" key="1">
    <citation type="submission" date="2019-03" db="EMBL/GenBank/DDBJ databases">
        <title>Alkanindiges illinoisensis: a potential pathogenic isolated from ascites of a gastric cancer patient with abdominal metastasis.</title>
        <authorList>
            <person name="Hu X."/>
            <person name="Yang B."/>
            <person name="Yan X."/>
            <person name="Lin L."/>
            <person name="Zhao H."/>
            <person name="Zhou F."/>
            <person name="Su B."/>
            <person name="Chen J."/>
            <person name="Rui Y."/>
            <person name="Wang Q."/>
            <person name="Zheng L."/>
        </authorList>
    </citation>
    <scope>NUCLEOTIDE SEQUENCE [LARGE SCALE GENOMIC DNA]</scope>
    <source>
        <strain evidence="14 15">NFYY 23406</strain>
    </source>
</reference>
<evidence type="ECO:0000256" key="5">
    <source>
        <dbReference type="ARBA" id="ARBA00022519"/>
    </source>
</evidence>
<evidence type="ECO:0000256" key="12">
    <source>
        <dbReference type="SAM" id="Phobius"/>
    </source>
</evidence>
<evidence type="ECO:0000256" key="4">
    <source>
        <dbReference type="ARBA" id="ARBA00022481"/>
    </source>
</evidence>
<feature type="region of interest" description="Disordered" evidence="11">
    <location>
        <begin position="168"/>
        <end position="189"/>
    </location>
</feature>
<comment type="subcellular location">
    <subcellularLocation>
        <location evidence="1">Cell inner membrane</location>
        <topology evidence="1">Single-pass membrane protein</topology>
    </subcellularLocation>
</comment>
<dbReference type="OrthoDB" id="6120962at2"/>
<comment type="similarity">
    <text evidence="9">Belongs to the GSP H family.</text>
</comment>
<accession>A0A4Y7XF98</accession>
<dbReference type="AlphaFoldDB" id="A0A4Y7XF98"/>
<dbReference type="PROSITE" id="PS00409">
    <property type="entry name" value="PROKAR_NTER_METHYL"/>
    <property type="match status" value="1"/>
</dbReference>
<keyword evidence="5" id="KW-0997">Cell inner membrane</keyword>
<dbReference type="GO" id="GO:0015627">
    <property type="term" value="C:type II protein secretion system complex"/>
    <property type="evidence" value="ECO:0007669"/>
    <property type="project" value="InterPro"/>
</dbReference>
<evidence type="ECO:0000256" key="9">
    <source>
        <dbReference type="ARBA" id="ARBA00025772"/>
    </source>
</evidence>
<dbReference type="EMBL" id="SNTY01000010">
    <property type="protein sequence ID" value="TEU30305.1"/>
    <property type="molecule type" value="Genomic_DNA"/>
</dbReference>
<evidence type="ECO:0000256" key="11">
    <source>
        <dbReference type="SAM" id="MobiDB-lite"/>
    </source>
</evidence>
<dbReference type="Pfam" id="PF07963">
    <property type="entry name" value="N_methyl"/>
    <property type="match status" value="1"/>
</dbReference>
<dbReference type="InterPro" id="IPR045584">
    <property type="entry name" value="Pilin-like"/>
</dbReference>
<dbReference type="GO" id="GO:0015628">
    <property type="term" value="P:protein secretion by the type II secretion system"/>
    <property type="evidence" value="ECO:0007669"/>
    <property type="project" value="InterPro"/>
</dbReference>
<name>A0A4Y7XF98_9GAMM</name>
<evidence type="ECO:0000256" key="10">
    <source>
        <dbReference type="ARBA" id="ARBA00030775"/>
    </source>
</evidence>
<gene>
    <name evidence="14" type="ORF">E2B99_02825</name>
</gene>
<dbReference type="Gene3D" id="3.55.40.10">
    <property type="entry name" value="minor pseudopilin epsh domain"/>
    <property type="match status" value="1"/>
</dbReference>
<sequence length="189" mass="21084">MHFSKKLTGFTLVELVTVIAVISILVMISAPFFSSLLRSSESNQVFNRFYPALSDARIQAATLHYAVGVCGSSNHLNCDNDWNKGALLFIDQNQNRALENTETILNYYPTNIKYGQISWRGAGSNNSQVLLYTAERGRLDMSNGSFRYCAEENYWHRMIILPKIGSPRRSNDSNGDGIDETASGVNITC</sequence>
<dbReference type="Pfam" id="PF12019">
    <property type="entry name" value="GspH"/>
    <property type="match status" value="1"/>
</dbReference>
<keyword evidence="4" id="KW-0488">Methylation</keyword>
<evidence type="ECO:0000259" key="13">
    <source>
        <dbReference type="Pfam" id="PF12019"/>
    </source>
</evidence>
<keyword evidence="7 12" id="KW-1133">Transmembrane helix</keyword>
<evidence type="ECO:0000256" key="3">
    <source>
        <dbReference type="ARBA" id="ARBA00022475"/>
    </source>
</evidence>
<keyword evidence="15" id="KW-1185">Reference proteome</keyword>
<evidence type="ECO:0000256" key="2">
    <source>
        <dbReference type="ARBA" id="ARBA00021549"/>
    </source>
</evidence>
<keyword evidence="3" id="KW-1003">Cell membrane</keyword>
<comment type="caution">
    <text evidence="14">The sequence shown here is derived from an EMBL/GenBank/DDBJ whole genome shotgun (WGS) entry which is preliminary data.</text>
</comment>
<evidence type="ECO:0000313" key="15">
    <source>
        <dbReference type="Proteomes" id="UP000297834"/>
    </source>
</evidence>
<feature type="domain" description="General secretion pathway GspH" evidence="13">
    <location>
        <begin position="47"/>
        <end position="160"/>
    </location>
</feature>